<dbReference type="AlphaFoldDB" id="A0A1G2PIR7"/>
<name>A0A1G2PIR7_TERXR</name>
<comment type="similarity">
    <text evidence="2">Belongs to the gluconeogenesis factor family.</text>
</comment>
<dbReference type="NCBIfam" id="TIGR01826">
    <property type="entry name" value="CofD_related"/>
    <property type="match status" value="1"/>
</dbReference>
<keyword evidence="3" id="KW-0812">Transmembrane</keyword>
<evidence type="ECO:0000256" key="2">
    <source>
        <dbReference type="HAMAP-Rule" id="MF_00973"/>
    </source>
</evidence>
<evidence type="ECO:0000256" key="1">
    <source>
        <dbReference type="ARBA" id="ARBA00022490"/>
    </source>
</evidence>
<accession>A0A1G2PIR7</accession>
<dbReference type="EMBL" id="MHST01000024">
    <property type="protein sequence ID" value="OHA48225.1"/>
    <property type="molecule type" value="Genomic_DNA"/>
</dbReference>
<dbReference type="InterPro" id="IPR038136">
    <property type="entry name" value="CofD-like_dom_sf"/>
</dbReference>
<proteinExistence type="inferred from homology"/>
<dbReference type="GO" id="GO:0008360">
    <property type="term" value="P:regulation of cell shape"/>
    <property type="evidence" value="ECO:0007669"/>
    <property type="project" value="UniProtKB-UniRule"/>
</dbReference>
<evidence type="ECO:0000256" key="3">
    <source>
        <dbReference type="SAM" id="Phobius"/>
    </source>
</evidence>
<evidence type="ECO:0000313" key="5">
    <source>
        <dbReference type="Proteomes" id="UP000178690"/>
    </source>
</evidence>
<protein>
    <recommendedName>
        <fullName evidence="2">Putative gluconeogenesis factor</fullName>
    </recommendedName>
</protein>
<organism evidence="4 5">
    <name type="scientific">Terrybacteria sp. (strain RIFCSPHIGHO2_01_FULL_58_15)</name>
    <dbReference type="NCBI Taxonomy" id="1802363"/>
    <lineage>
        <taxon>Bacteria</taxon>
        <taxon>Candidatus Terryibacteriota</taxon>
    </lineage>
</organism>
<keyword evidence="1 2" id="KW-0963">Cytoplasm</keyword>
<sequence>MKARNAPKRKKRIVVIGGGTGIFNLLTGLKRTGHRITAIVTMADDGGSTGMLREEFGILPPGDVRRALVALSYAERSLADLFAYRFEEGEGLAGHPVGNLLLTALERMTGSFERAVEEAGRILRIEGEVVPVTLDDVRLTAWMKGGGVVRGEHAIDVPLQRRITRIIRIALTPKARANPRALEAISRADLILLGPGDLYTSILPNLAVHGIAKAIRRSSAKKVFVVNLMTKRGETDHFSARDFVDALERMLGRGVLSAILINTSRAPRGLAQWYREKGKVESVRWSKPMFRGVSYAVVTAPLLRREGKFIRHDPEKLARAVLRILIRPRRRKRPVTQ</sequence>
<comment type="caution">
    <text evidence="4">The sequence shown here is derived from an EMBL/GenBank/DDBJ whole genome shotgun (WGS) entry which is preliminary data.</text>
</comment>
<keyword evidence="3" id="KW-1133">Transmembrane helix</keyword>
<dbReference type="PANTHER" id="PTHR30135:SF3">
    <property type="entry name" value="GLUCONEOGENESIS FACTOR-RELATED"/>
    <property type="match status" value="1"/>
</dbReference>
<dbReference type="PANTHER" id="PTHR30135">
    <property type="entry name" value="UNCHARACTERIZED PROTEIN YVCK-RELATED"/>
    <property type="match status" value="1"/>
</dbReference>
<dbReference type="Pfam" id="PF01933">
    <property type="entry name" value="CofD"/>
    <property type="match status" value="1"/>
</dbReference>
<reference evidence="4 5" key="1">
    <citation type="journal article" date="2016" name="Nat. Commun.">
        <title>Thousands of microbial genomes shed light on interconnected biogeochemical processes in an aquifer system.</title>
        <authorList>
            <person name="Anantharaman K."/>
            <person name="Brown C.T."/>
            <person name="Hug L.A."/>
            <person name="Sharon I."/>
            <person name="Castelle C.J."/>
            <person name="Probst A.J."/>
            <person name="Thomas B.C."/>
            <person name="Singh A."/>
            <person name="Wilkins M.J."/>
            <person name="Karaoz U."/>
            <person name="Brodie E.L."/>
            <person name="Williams K.H."/>
            <person name="Hubbard S.S."/>
            <person name="Banfield J.F."/>
        </authorList>
    </citation>
    <scope>NUCLEOTIDE SEQUENCE [LARGE SCALE GENOMIC DNA]</scope>
    <source>
        <strain evidence="5">RIFCSPHIGHO2_01_FULL_58_15</strain>
    </source>
</reference>
<keyword evidence="3" id="KW-0472">Membrane</keyword>
<dbReference type="HAMAP" id="MF_00973">
    <property type="entry name" value="Gluconeogen_factor"/>
    <property type="match status" value="1"/>
</dbReference>
<dbReference type="GO" id="GO:0005737">
    <property type="term" value="C:cytoplasm"/>
    <property type="evidence" value="ECO:0007669"/>
    <property type="project" value="UniProtKB-SubCell"/>
</dbReference>
<gene>
    <name evidence="4" type="ORF">A2682_02430</name>
</gene>
<evidence type="ECO:0000313" key="4">
    <source>
        <dbReference type="EMBL" id="OHA48225.1"/>
    </source>
</evidence>
<dbReference type="CDD" id="cd07187">
    <property type="entry name" value="YvcK_like"/>
    <property type="match status" value="1"/>
</dbReference>
<dbReference type="GO" id="GO:0043743">
    <property type="term" value="F:LPPG:FO 2-phospho-L-lactate transferase activity"/>
    <property type="evidence" value="ECO:0007669"/>
    <property type="project" value="InterPro"/>
</dbReference>
<comment type="subcellular location">
    <subcellularLocation>
        <location evidence="2">Cytoplasm</location>
    </subcellularLocation>
</comment>
<dbReference type="STRING" id="1802363.A2682_02430"/>
<dbReference type="Gene3D" id="3.40.50.10680">
    <property type="entry name" value="CofD-like domains"/>
    <property type="match status" value="1"/>
</dbReference>
<dbReference type="SUPFAM" id="SSF142338">
    <property type="entry name" value="CofD-like"/>
    <property type="match status" value="1"/>
</dbReference>
<comment type="function">
    <text evidence="2">Required for morphogenesis under gluconeogenic growth conditions.</text>
</comment>
<dbReference type="Proteomes" id="UP000178690">
    <property type="component" value="Unassembled WGS sequence"/>
</dbReference>
<dbReference type="InterPro" id="IPR002882">
    <property type="entry name" value="CofD"/>
</dbReference>
<dbReference type="InterPro" id="IPR010119">
    <property type="entry name" value="Gluconeogen_factor"/>
</dbReference>
<feature type="transmembrane region" description="Helical" evidence="3">
    <location>
        <begin position="12"/>
        <end position="29"/>
    </location>
</feature>